<dbReference type="AlphaFoldDB" id="A0A9P5XT02"/>
<dbReference type="OrthoDB" id="3685327at2759"/>
<evidence type="ECO:0000313" key="2">
    <source>
        <dbReference type="EMBL" id="KAF9456298.1"/>
    </source>
</evidence>
<dbReference type="EMBL" id="MU150438">
    <property type="protein sequence ID" value="KAF9456298.1"/>
    <property type="molecule type" value="Genomic_DNA"/>
</dbReference>
<reference evidence="2" key="1">
    <citation type="submission" date="2020-11" db="EMBL/GenBank/DDBJ databases">
        <authorList>
            <consortium name="DOE Joint Genome Institute"/>
            <person name="Ahrendt S."/>
            <person name="Riley R."/>
            <person name="Andreopoulos W."/>
            <person name="Labutti K."/>
            <person name="Pangilinan J."/>
            <person name="Ruiz-Duenas F.J."/>
            <person name="Barrasa J.M."/>
            <person name="Sanchez-Garcia M."/>
            <person name="Camarero S."/>
            <person name="Miyauchi S."/>
            <person name="Serrano A."/>
            <person name="Linde D."/>
            <person name="Babiker R."/>
            <person name="Drula E."/>
            <person name="Ayuso-Fernandez I."/>
            <person name="Pacheco R."/>
            <person name="Padilla G."/>
            <person name="Ferreira P."/>
            <person name="Barriuso J."/>
            <person name="Kellner H."/>
            <person name="Castanera R."/>
            <person name="Alfaro M."/>
            <person name="Ramirez L."/>
            <person name="Pisabarro A.G."/>
            <person name="Kuo A."/>
            <person name="Tritt A."/>
            <person name="Lipzen A."/>
            <person name="He G."/>
            <person name="Yan M."/>
            <person name="Ng V."/>
            <person name="Cullen D."/>
            <person name="Martin F."/>
            <person name="Rosso M.-N."/>
            <person name="Henrissat B."/>
            <person name="Hibbett D."/>
            <person name="Martinez A.T."/>
            <person name="Grigoriev I.V."/>
        </authorList>
    </citation>
    <scope>NUCLEOTIDE SEQUENCE</scope>
    <source>
        <strain evidence="2">CBS 247.69</strain>
    </source>
</reference>
<evidence type="ECO:0000313" key="3">
    <source>
        <dbReference type="Proteomes" id="UP000807353"/>
    </source>
</evidence>
<comment type="caution">
    <text evidence="2">The sequence shown here is derived from an EMBL/GenBank/DDBJ whole genome shotgun (WGS) entry which is preliminary data.</text>
</comment>
<evidence type="ECO:0000256" key="1">
    <source>
        <dbReference type="SAM" id="SignalP"/>
    </source>
</evidence>
<name>A0A9P5XT02_9AGAR</name>
<keyword evidence="3" id="KW-1185">Reference proteome</keyword>
<accession>A0A9P5XT02</accession>
<organism evidence="2 3">
    <name type="scientific">Collybia nuda</name>
    <dbReference type="NCBI Taxonomy" id="64659"/>
    <lineage>
        <taxon>Eukaryota</taxon>
        <taxon>Fungi</taxon>
        <taxon>Dikarya</taxon>
        <taxon>Basidiomycota</taxon>
        <taxon>Agaricomycotina</taxon>
        <taxon>Agaricomycetes</taxon>
        <taxon>Agaricomycetidae</taxon>
        <taxon>Agaricales</taxon>
        <taxon>Tricholomatineae</taxon>
        <taxon>Clitocybaceae</taxon>
        <taxon>Collybia</taxon>
    </lineage>
</organism>
<feature type="chain" id="PRO_5040155943" evidence="1">
    <location>
        <begin position="21"/>
        <end position="172"/>
    </location>
</feature>
<keyword evidence="1" id="KW-0732">Signal</keyword>
<gene>
    <name evidence="2" type="ORF">BDZ94DRAFT_1315282</name>
</gene>
<protein>
    <submittedName>
        <fullName evidence="2">Uncharacterized protein</fullName>
    </submittedName>
</protein>
<dbReference type="Proteomes" id="UP000807353">
    <property type="component" value="Unassembled WGS sequence"/>
</dbReference>
<feature type="signal peptide" evidence="1">
    <location>
        <begin position="1"/>
        <end position="20"/>
    </location>
</feature>
<proteinExistence type="predicted"/>
<sequence length="172" mass="18967">MKLPSFIIIIVLGLISFSISSPTPYSADNLTHSNNANVDVYARTPQKAGPIGIAFQFLQLVNNIVKTVQHLVETDNEVGTVPYPSIHPSYSPGASPQKRERFTTAVVGEGRLRFPEYNFVVCHANHTYKWDGVRGEDWDVIHKEVDIVLGGTIGYDIYFARSGTFQLLGDGG</sequence>